<gene>
    <name evidence="20" type="ORF">PROH_15990</name>
</gene>
<comment type="similarity">
    <text evidence="5 15">In the C-terminal section; belongs to the HTP reductase family.</text>
</comment>
<feature type="binding site" evidence="17">
    <location>
        <position position="184"/>
    </location>
    <ligand>
        <name>NADP(+)</name>
        <dbReference type="ChEBI" id="CHEBI:58349"/>
    </ligand>
</feature>
<dbReference type="InterPro" id="IPR002734">
    <property type="entry name" value="RibDG_C"/>
</dbReference>
<evidence type="ECO:0000256" key="9">
    <source>
        <dbReference type="ARBA" id="ARBA00022833"/>
    </source>
</evidence>
<dbReference type="GO" id="GO:0008270">
    <property type="term" value="F:zinc ion binding"/>
    <property type="evidence" value="ECO:0007669"/>
    <property type="project" value="InterPro"/>
</dbReference>
<evidence type="ECO:0000256" key="11">
    <source>
        <dbReference type="ARBA" id="ARBA00023002"/>
    </source>
</evidence>
<comment type="pathway">
    <text evidence="3 15">Cofactor biosynthesis; riboflavin biosynthesis; 5-amino-6-(D-ribitylamino)uracil from GTP: step 3/4.</text>
</comment>
<feature type="binding site" evidence="17">
    <location>
        <position position="198"/>
    </location>
    <ligand>
        <name>substrate</name>
    </ligand>
</feature>
<dbReference type="GO" id="GO:0008835">
    <property type="term" value="F:diaminohydroxyphosphoribosylaminopyrimidine deaminase activity"/>
    <property type="evidence" value="ECO:0007669"/>
    <property type="project" value="UniProtKB-EC"/>
</dbReference>
<dbReference type="InterPro" id="IPR050765">
    <property type="entry name" value="Riboflavin_Biosynth_HTPR"/>
</dbReference>
<keyword evidence="9 15" id="KW-0862">Zinc</keyword>
<dbReference type="Gene3D" id="3.40.430.10">
    <property type="entry name" value="Dihydrofolate Reductase, subunit A"/>
    <property type="match status" value="1"/>
</dbReference>
<reference evidence="20" key="1">
    <citation type="submission" date="2012-04" db="EMBL/GenBank/DDBJ databases">
        <authorList>
            <person name="Borisov I.G."/>
            <person name="Ivanikova N.V."/>
            <person name="Pinevich A.V."/>
        </authorList>
    </citation>
    <scope>NUCLEOTIDE SEQUENCE</scope>
    <source>
        <strain evidence="20">CALU 1027</strain>
    </source>
</reference>
<dbReference type="EC" id="1.1.1.193" evidence="15"/>
<dbReference type="InterPro" id="IPR011549">
    <property type="entry name" value="RibD_C"/>
</dbReference>
<comment type="pathway">
    <text evidence="2 15">Cofactor biosynthesis; riboflavin biosynthesis; 5-amino-6-(D-ribitylamino)uracil from GTP: step 2/4.</text>
</comment>
<feature type="binding site" evidence="17">
    <location>
        <begin position="304"/>
        <end position="310"/>
    </location>
    <ligand>
        <name>NADP(+)</name>
        <dbReference type="ChEBI" id="CHEBI:58349"/>
    </ligand>
</feature>
<evidence type="ECO:0000256" key="15">
    <source>
        <dbReference type="PIRNR" id="PIRNR006769"/>
    </source>
</evidence>
<feature type="binding site" evidence="17">
    <location>
        <position position="168"/>
    </location>
    <ligand>
        <name>NADP(+)</name>
        <dbReference type="ChEBI" id="CHEBI:58349"/>
    </ligand>
</feature>
<keyword evidence="8 15" id="KW-0378">Hydrolase</keyword>
<evidence type="ECO:0000256" key="4">
    <source>
        <dbReference type="ARBA" id="ARBA00005259"/>
    </source>
</evidence>
<dbReference type="CDD" id="cd01284">
    <property type="entry name" value="Riboflavin_deaminase-reductase"/>
    <property type="match status" value="1"/>
</dbReference>
<feature type="domain" description="CMP/dCMP-type deaminase" evidence="19">
    <location>
        <begin position="15"/>
        <end position="137"/>
    </location>
</feature>
<dbReference type="Pfam" id="PF01872">
    <property type="entry name" value="RibD_C"/>
    <property type="match status" value="1"/>
</dbReference>
<keyword evidence="11 15" id="KW-0560">Oxidoreductase</keyword>
<evidence type="ECO:0000256" key="6">
    <source>
        <dbReference type="ARBA" id="ARBA00022619"/>
    </source>
</evidence>
<dbReference type="PROSITE" id="PS00903">
    <property type="entry name" value="CYT_DCMP_DEAMINASES_1"/>
    <property type="match status" value="1"/>
</dbReference>
<comment type="function">
    <text evidence="1 15">Converts 2,5-diamino-6-(ribosylamino)-4(3h)-pyrimidinone 5'-phosphate into 5-amino-6-(ribosylamino)-2,4(1h,3h)-pyrimidinedione 5'-phosphate.</text>
</comment>
<dbReference type="NCBIfam" id="TIGR00227">
    <property type="entry name" value="ribD_Cterm"/>
    <property type="match status" value="1"/>
</dbReference>
<evidence type="ECO:0000256" key="10">
    <source>
        <dbReference type="ARBA" id="ARBA00022857"/>
    </source>
</evidence>
<dbReference type="Pfam" id="PF00383">
    <property type="entry name" value="dCMP_cyt_deam_1"/>
    <property type="match status" value="1"/>
</dbReference>
<dbReference type="InterPro" id="IPR002125">
    <property type="entry name" value="CMP_dCMP_dom"/>
</dbReference>
<dbReference type="PIRSF" id="PIRSF006769">
    <property type="entry name" value="RibD"/>
    <property type="match status" value="1"/>
</dbReference>
<dbReference type="RefSeq" id="WP_017712752.1">
    <property type="nucleotide sequence ID" value="NZ_KB235937.1"/>
</dbReference>
<dbReference type="InterPro" id="IPR024072">
    <property type="entry name" value="DHFR-like_dom_sf"/>
</dbReference>
<evidence type="ECO:0000256" key="17">
    <source>
        <dbReference type="PIRSR" id="PIRSR006769-2"/>
    </source>
</evidence>
<feature type="binding site" evidence="17">
    <location>
        <position position="214"/>
    </location>
    <ligand>
        <name>NADP(+)</name>
        <dbReference type="ChEBI" id="CHEBI:58349"/>
    </ligand>
</feature>
<keyword evidence="21" id="KW-1185">Reference proteome</keyword>
<dbReference type="eggNOG" id="COG1985">
    <property type="taxonomic scope" value="Bacteria"/>
</dbReference>
<dbReference type="InterPro" id="IPR016192">
    <property type="entry name" value="APOBEC/CMP_deaminase_Zn-bd"/>
</dbReference>
<dbReference type="EC" id="3.5.4.26" evidence="15"/>
<keyword evidence="12" id="KW-0511">Multifunctional enzyme</keyword>
<name>A0A0M2PSZ7_PROHO</name>
<dbReference type="FunFam" id="3.40.140.10:FF:000025">
    <property type="entry name" value="Riboflavin biosynthesis protein RibD"/>
    <property type="match status" value="1"/>
</dbReference>
<dbReference type="NCBIfam" id="TIGR00326">
    <property type="entry name" value="eubact_ribD"/>
    <property type="match status" value="1"/>
</dbReference>
<evidence type="ECO:0000256" key="13">
    <source>
        <dbReference type="ARBA" id="ARBA00049861"/>
    </source>
</evidence>
<evidence type="ECO:0000256" key="12">
    <source>
        <dbReference type="ARBA" id="ARBA00023268"/>
    </source>
</evidence>
<evidence type="ECO:0000256" key="5">
    <source>
        <dbReference type="ARBA" id="ARBA00007417"/>
    </source>
</evidence>
<sequence length="376" mass="39078">MVVDPGVISSGAGSPLDRAMMQRCLTLAQRAAGQTAPNPLVGSVVVAAGEVVGEGFHPGAGQPHAEVFALAAAGDRAQGATVYVNLEPCNHQGRTPPCTEALIRAGVATVVVGMIDPDPRVSGSGVDRLRQAGIEVVVGVEEPACQTLNEAFCYRVTQGRPWGIFKYAMTLDGKIATTTGQSAWITAPPARQAVHQLRSTCDAVIVGGTTVRRDNPQLTTHGLTAHNPRRVVMSRTLDLPWDAHLWDTAIAPTLVFTTPSANPPLQDHLRSGGVEVVTLETVTPGAVMGQLYDRGALSVLWECGGTLGAAAIAAGAVQKLWAFVAPKLIGGVTAPGPVGDLGLTHMNQAVGLERISWTSIGPDLLMQGYVSGSMGQ</sequence>
<dbReference type="STRING" id="317619.GCA_000332315_02373"/>
<organism evidence="20 21">
    <name type="scientific">Prochlorothrix hollandica PCC 9006 = CALU 1027</name>
    <dbReference type="NCBI Taxonomy" id="317619"/>
    <lineage>
        <taxon>Bacteria</taxon>
        <taxon>Bacillati</taxon>
        <taxon>Cyanobacteriota</taxon>
        <taxon>Cyanophyceae</taxon>
        <taxon>Prochlorotrichales</taxon>
        <taxon>Prochlorotrichaceae</taxon>
        <taxon>Prochlorothrix</taxon>
    </lineage>
</organism>
<evidence type="ECO:0000313" key="21">
    <source>
        <dbReference type="Proteomes" id="UP000034681"/>
    </source>
</evidence>
<feature type="active site" description="Proton donor" evidence="16">
    <location>
        <position position="66"/>
    </location>
</feature>
<feature type="binding site" evidence="18">
    <location>
        <position position="89"/>
    </location>
    <ligand>
        <name>Zn(2+)</name>
        <dbReference type="ChEBI" id="CHEBI:29105"/>
        <note>catalytic</note>
    </ligand>
</feature>
<dbReference type="InterPro" id="IPR016193">
    <property type="entry name" value="Cytidine_deaminase-like"/>
</dbReference>
<keyword evidence="6 15" id="KW-0686">Riboflavin biosynthesis</keyword>
<evidence type="ECO:0000256" key="3">
    <source>
        <dbReference type="ARBA" id="ARBA00004910"/>
    </source>
</evidence>
<dbReference type="GO" id="GO:0009231">
    <property type="term" value="P:riboflavin biosynthetic process"/>
    <property type="evidence" value="ECO:0007669"/>
    <property type="project" value="UniProtKB-UniPathway"/>
</dbReference>
<feature type="binding site" evidence="17">
    <location>
        <position position="210"/>
    </location>
    <ligand>
        <name>NADP(+)</name>
        <dbReference type="ChEBI" id="CHEBI:58349"/>
    </ligand>
</feature>
<keyword evidence="7 15" id="KW-0479">Metal-binding</keyword>
<evidence type="ECO:0000259" key="19">
    <source>
        <dbReference type="PROSITE" id="PS51747"/>
    </source>
</evidence>
<feature type="binding site" evidence="17">
    <location>
        <position position="182"/>
    </location>
    <ligand>
        <name>substrate</name>
    </ligand>
</feature>
<feature type="binding site" evidence="17">
    <location>
        <position position="302"/>
    </location>
    <ligand>
        <name>substrate</name>
    </ligand>
</feature>
<dbReference type="PANTHER" id="PTHR38011:SF7">
    <property type="entry name" value="2,5-DIAMINO-6-RIBOSYLAMINO-4(3H)-PYRIMIDINONE 5'-PHOSPHATE REDUCTASE"/>
    <property type="match status" value="1"/>
</dbReference>
<comment type="cofactor">
    <cofactor evidence="15 18">
        <name>Zn(2+)</name>
        <dbReference type="ChEBI" id="CHEBI:29105"/>
    </cofactor>
    <text evidence="15 18">Binds 1 zinc ion.</text>
</comment>
<dbReference type="GO" id="GO:0050661">
    <property type="term" value="F:NADP binding"/>
    <property type="evidence" value="ECO:0007669"/>
    <property type="project" value="InterPro"/>
</dbReference>
<dbReference type="SUPFAM" id="SSF53597">
    <property type="entry name" value="Dihydrofolate reductase-like"/>
    <property type="match status" value="1"/>
</dbReference>
<feature type="binding site" evidence="18">
    <location>
        <position position="64"/>
    </location>
    <ligand>
        <name>Zn(2+)</name>
        <dbReference type="ChEBI" id="CHEBI:29105"/>
        <note>catalytic</note>
    </ligand>
</feature>
<evidence type="ECO:0000256" key="8">
    <source>
        <dbReference type="ARBA" id="ARBA00022801"/>
    </source>
</evidence>
<comment type="catalytic activity">
    <reaction evidence="14 15">
        <text>2,5-diamino-6-hydroxy-4-(5-phosphoribosylamino)-pyrimidine + H2O + H(+) = 5-amino-6-(5-phospho-D-ribosylamino)uracil + NH4(+)</text>
        <dbReference type="Rhea" id="RHEA:21868"/>
        <dbReference type="ChEBI" id="CHEBI:15377"/>
        <dbReference type="ChEBI" id="CHEBI:15378"/>
        <dbReference type="ChEBI" id="CHEBI:28938"/>
        <dbReference type="ChEBI" id="CHEBI:58453"/>
        <dbReference type="ChEBI" id="CHEBI:58614"/>
        <dbReference type="EC" id="3.5.4.26"/>
    </reaction>
</comment>
<keyword evidence="10 15" id="KW-0521">NADP</keyword>
<dbReference type="PROSITE" id="PS51747">
    <property type="entry name" value="CYT_DCMP_DEAMINASES_2"/>
    <property type="match status" value="1"/>
</dbReference>
<evidence type="ECO:0000256" key="7">
    <source>
        <dbReference type="ARBA" id="ARBA00022723"/>
    </source>
</evidence>
<dbReference type="SUPFAM" id="SSF53927">
    <property type="entry name" value="Cytidine deaminase-like"/>
    <property type="match status" value="1"/>
</dbReference>
<evidence type="ECO:0000256" key="14">
    <source>
        <dbReference type="ARBA" id="ARBA00049886"/>
    </source>
</evidence>
<accession>A0A0M2PSZ7</accession>
<feature type="binding site" evidence="17">
    <location>
        <position position="218"/>
    </location>
    <ligand>
        <name>substrate</name>
    </ligand>
</feature>
<comment type="caution">
    <text evidence="20">The sequence shown here is derived from an EMBL/GenBank/DDBJ whole genome shotgun (WGS) entry which is preliminary data.</text>
</comment>
<dbReference type="Proteomes" id="UP000034681">
    <property type="component" value="Unassembled WGS sequence"/>
</dbReference>
<dbReference type="UniPathway" id="UPA00275">
    <property type="reaction ID" value="UER00401"/>
</dbReference>
<proteinExistence type="inferred from homology"/>
<dbReference type="OrthoDB" id="9800865at2"/>
<dbReference type="InterPro" id="IPR004794">
    <property type="entry name" value="Eubact_RibD"/>
</dbReference>
<dbReference type="PANTHER" id="PTHR38011">
    <property type="entry name" value="DIHYDROFOLATE REDUCTASE FAMILY PROTEIN (AFU_ORTHOLOGUE AFUA_8G06820)"/>
    <property type="match status" value="1"/>
</dbReference>
<dbReference type="EMBL" id="AJTX02000006">
    <property type="protein sequence ID" value="KKI99239.1"/>
    <property type="molecule type" value="Genomic_DNA"/>
</dbReference>
<protein>
    <recommendedName>
        <fullName evidence="15">Riboflavin biosynthesis protein RibD</fullName>
    </recommendedName>
    <domain>
        <recommendedName>
            <fullName evidence="15">Diaminohydroxyphosphoribosylaminopyrimidine deaminase</fullName>
            <shortName evidence="15">DRAP deaminase</shortName>
            <ecNumber evidence="15">3.5.4.26</ecNumber>
        </recommendedName>
        <alternativeName>
            <fullName evidence="15">Riboflavin-specific deaminase</fullName>
        </alternativeName>
    </domain>
    <domain>
        <recommendedName>
            <fullName evidence="15">5-amino-6-(5-phosphoribosylamino)uracil reductase</fullName>
            <ecNumber evidence="15">1.1.1.193</ecNumber>
        </recommendedName>
        <alternativeName>
            <fullName evidence="15">HTP reductase</fullName>
        </alternativeName>
    </domain>
</protein>
<evidence type="ECO:0000256" key="2">
    <source>
        <dbReference type="ARBA" id="ARBA00004882"/>
    </source>
</evidence>
<evidence type="ECO:0000256" key="1">
    <source>
        <dbReference type="ARBA" id="ARBA00002151"/>
    </source>
</evidence>
<dbReference type="GO" id="GO:0008703">
    <property type="term" value="F:5-amino-6-(5-phosphoribosylamino)uracil reductase activity"/>
    <property type="evidence" value="ECO:0007669"/>
    <property type="project" value="UniProtKB-EC"/>
</dbReference>
<dbReference type="AlphaFoldDB" id="A0A0M2PSZ7"/>
<feature type="binding site" evidence="18">
    <location>
        <position position="98"/>
    </location>
    <ligand>
        <name>Zn(2+)</name>
        <dbReference type="ChEBI" id="CHEBI:29105"/>
        <note>catalytic</note>
    </ligand>
</feature>
<evidence type="ECO:0000313" key="20">
    <source>
        <dbReference type="EMBL" id="KKI99239.1"/>
    </source>
</evidence>
<dbReference type="Gene3D" id="3.40.140.10">
    <property type="entry name" value="Cytidine Deaminase, domain 2"/>
    <property type="match status" value="1"/>
</dbReference>
<comment type="similarity">
    <text evidence="4 15">In the N-terminal section; belongs to the cytidine and deoxycytidylate deaminase family.</text>
</comment>
<evidence type="ECO:0000256" key="16">
    <source>
        <dbReference type="PIRSR" id="PIRSR006769-1"/>
    </source>
</evidence>
<comment type="catalytic activity">
    <reaction evidence="13 15">
        <text>5-amino-6-(5-phospho-D-ribitylamino)uracil + NADP(+) = 5-amino-6-(5-phospho-D-ribosylamino)uracil + NADPH + H(+)</text>
        <dbReference type="Rhea" id="RHEA:17845"/>
        <dbReference type="ChEBI" id="CHEBI:15378"/>
        <dbReference type="ChEBI" id="CHEBI:57783"/>
        <dbReference type="ChEBI" id="CHEBI:58349"/>
        <dbReference type="ChEBI" id="CHEBI:58421"/>
        <dbReference type="ChEBI" id="CHEBI:58453"/>
        <dbReference type="EC" id="1.1.1.193"/>
    </reaction>
</comment>
<evidence type="ECO:0000256" key="18">
    <source>
        <dbReference type="PIRSR" id="PIRSR006769-3"/>
    </source>
</evidence>
<dbReference type="eggNOG" id="COG0117">
    <property type="taxonomic scope" value="Bacteria"/>
</dbReference>